<dbReference type="InterPro" id="IPR033116">
    <property type="entry name" value="TRYPSIN_SER"/>
</dbReference>
<dbReference type="GO" id="GO:0005615">
    <property type="term" value="C:extracellular space"/>
    <property type="evidence" value="ECO:0007669"/>
    <property type="project" value="TreeGrafter"/>
</dbReference>
<keyword evidence="3 5" id="KW-0720">Serine protease</keyword>
<dbReference type="PROSITE" id="PS00134">
    <property type="entry name" value="TRYPSIN_HIS"/>
    <property type="match status" value="1"/>
</dbReference>
<dbReference type="InterPro" id="IPR050127">
    <property type="entry name" value="Serine_Proteases_S1"/>
</dbReference>
<dbReference type="RefSeq" id="XP_038060536.1">
    <property type="nucleotide sequence ID" value="XM_038204608.1"/>
</dbReference>
<dbReference type="GeneID" id="119731440"/>
<dbReference type="EnsemblMetazoa" id="XM_038204608.1">
    <property type="protein sequence ID" value="XP_038060536.1"/>
    <property type="gene ID" value="LOC119731440"/>
</dbReference>
<dbReference type="Gene3D" id="2.40.10.10">
    <property type="entry name" value="Trypsin-like serine proteases"/>
    <property type="match status" value="1"/>
</dbReference>
<dbReference type="PROSITE" id="PS00135">
    <property type="entry name" value="TRYPSIN_SER"/>
    <property type="match status" value="1"/>
</dbReference>
<dbReference type="OMA" id="WKLWGVT"/>
<dbReference type="InterPro" id="IPR001254">
    <property type="entry name" value="Trypsin_dom"/>
</dbReference>
<evidence type="ECO:0000313" key="8">
    <source>
        <dbReference type="EnsemblMetazoa" id="XP_038060536.1"/>
    </source>
</evidence>
<keyword evidence="4" id="KW-1015">Disulfide bond</keyword>
<proteinExistence type="predicted"/>
<evidence type="ECO:0000256" key="1">
    <source>
        <dbReference type="ARBA" id="ARBA00022670"/>
    </source>
</evidence>
<dbReference type="OrthoDB" id="546450at2759"/>
<evidence type="ECO:0000256" key="4">
    <source>
        <dbReference type="ARBA" id="ARBA00023157"/>
    </source>
</evidence>
<dbReference type="InterPro" id="IPR001314">
    <property type="entry name" value="Peptidase_S1A"/>
</dbReference>
<accession>A0A914AAR8</accession>
<dbReference type="PROSITE" id="PS50240">
    <property type="entry name" value="TRYPSIN_DOM"/>
    <property type="match status" value="1"/>
</dbReference>
<dbReference type="FunFam" id="2.40.10.10:FF:000053">
    <property type="entry name" value="Neurotrypsin"/>
    <property type="match status" value="1"/>
</dbReference>
<name>A0A914AAR8_PATMI</name>
<keyword evidence="9" id="KW-1185">Reference proteome</keyword>
<dbReference type="Proteomes" id="UP000887568">
    <property type="component" value="Unplaced"/>
</dbReference>
<keyword evidence="6" id="KW-0732">Signal</keyword>
<feature type="domain" description="Peptidase S1" evidence="7">
    <location>
        <begin position="88"/>
        <end position="340"/>
    </location>
</feature>
<dbReference type="InterPro" id="IPR009003">
    <property type="entry name" value="Peptidase_S1_PA"/>
</dbReference>
<feature type="chain" id="PRO_5037827313" description="Peptidase S1 domain-containing protein" evidence="6">
    <location>
        <begin position="28"/>
        <end position="346"/>
    </location>
</feature>
<keyword evidence="2 5" id="KW-0378">Hydrolase</keyword>
<evidence type="ECO:0000256" key="5">
    <source>
        <dbReference type="RuleBase" id="RU363034"/>
    </source>
</evidence>
<dbReference type="InterPro" id="IPR043504">
    <property type="entry name" value="Peptidase_S1_PA_chymotrypsin"/>
</dbReference>
<dbReference type="GO" id="GO:0006508">
    <property type="term" value="P:proteolysis"/>
    <property type="evidence" value="ECO:0007669"/>
    <property type="project" value="UniProtKB-KW"/>
</dbReference>
<keyword evidence="1 5" id="KW-0645">Protease</keyword>
<sequence length="346" mass="38262">MSCLFLRRWLTANVCICILFVSGICRAIPHHTNMNEGDTDMKDILGSGDDPSLKQDNIISNTGRDLLKMAQTDTDSIGGGLQCGTTRIVGGHVTEAHWPWQAELYVKKTGRHLCGGTLIGREHVLTAAHCFDSYDTAEVMVRLGSRSRTLEESSVQTYPIACSHGHKRYRRETNYDYDIVLLKLKTAAAEATPARGVQLTEHVAPACLPIRREFGADAKCVVTGWGYTSFRSLLLGRLPSELREATVPLISAKTCRNAYGFTLTSRMVCAGHMHGERRPDTCKGDSGGPLVCQSQDGRWKLWGVTSWGGNQFCSQSPTDPAPGVYTRVDKFVNWIEKKMSAKRCFK</sequence>
<dbReference type="CDD" id="cd00190">
    <property type="entry name" value="Tryp_SPc"/>
    <property type="match status" value="1"/>
</dbReference>
<evidence type="ECO:0000256" key="2">
    <source>
        <dbReference type="ARBA" id="ARBA00022801"/>
    </source>
</evidence>
<dbReference type="Pfam" id="PF00089">
    <property type="entry name" value="Trypsin"/>
    <property type="match status" value="1"/>
</dbReference>
<evidence type="ECO:0000256" key="3">
    <source>
        <dbReference type="ARBA" id="ARBA00022825"/>
    </source>
</evidence>
<feature type="signal peptide" evidence="6">
    <location>
        <begin position="1"/>
        <end position="27"/>
    </location>
</feature>
<dbReference type="InterPro" id="IPR018114">
    <property type="entry name" value="TRYPSIN_HIS"/>
</dbReference>
<dbReference type="SUPFAM" id="SSF50494">
    <property type="entry name" value="Trypsin-like serine proteases"/>
    <property type="match status" value="1"/>
</dbReference>
<reference evidence="8" key="1">
    <citation type="submission" date="2022-11" db="UniProtKB">
        <authorList>
            <consortium name="EnsemblMetazoa"/>
        </authorList>
    </citation>
    <scope>IDENTIFICATION</scope>
</reference>
<protein>
    <recommendedName>
        <fullName evidence="7">Peptidase S1 domain-containing protein</fullName>
    </recommendedName>
</protein>
<evidence type="ECO:0000256" key="6">
    <source>
        <dbReference type="SAM" id="SignalP"/>
    </source>
</evidence>
<dbReference type="PANTHER" id="PTHR24264:SF54">
    <property type="entry name" value="PEPTIDASE S1 DOMAIN-CONTAINING PROTEIN"/>
    <property type="match status" value="1"/>
</dbReference>
<evidence type="ECO:0000313" key="9">
    <source>
        <dbReference type="Proteomes" id="UP000887568"/>
    </source>
</evidence>
<dbReference type="SMART" id="SM00020">
    <property type="entry name" value="Tryp_SPc"/>
    <property type="match status" value="1"/>
</dbReference>
<evidence type="ECO:0000259" key="7">
    <source>
        <dbReference type="PROSITE" id="PS50240"/>
    </source>
</evidence>
<dbReference type="AlphaFoldDB" id="A0A914AAR8"/>
<dbReference type="GO" id="GO:0004252">
    <property type="term" value="F:serine-type endopeptidase activity"/>
    <property type="evidence" value="ECO:0007669"/>
    <property type="project" value="InterPro"/>
</dbReference>
<dbReference type="PANTHER" id="PTHR24264">
    <property type="entry name" value="TRYPSIN-RELATED"/>
    <property type="match status" value="1"/>
</dbReference>
<dbReference type="PRINTS" id="PR00722">
    <property type="entry name" value="CHYMOTRYPSIN"/>
</dbReference>
<organism evidence="8 9">
    <name type="scientific">Patiria miniata</name>
    <name type="common">Bat star</name>
    <name type="synonym">Asterina miniata</name>
    <dbReference type="NCBI Taxonomy" id="46514"/>
    <lineage>
        <taxon>Eukaryota</taxon>
        <taxon>Metazoa</taxon>
        <taxon>Echinodermata</taxon>
        <taxon>Eleutherozoa</taxon>
        <taxon>Asterozoa</taxon>
        <taxon>Asteroidea</taxon>
        <taxon>Valvatacea</taxon>
        <taxon>Valvatida</taxon>
        <taxon>Asterinidae</taxon>
        <taxon>Patiria</taxon>
    </lineage>
</organism>